<dbReference type="InterPro" id="IPR027417">
    <property type="entry name" value="P-loop_NTPase"/>
</dbReference>
<gene>
    <name evidence="2" type="ORF">AVDCRST_MAG93-589</name>
</gene>
<feature type="domain" description="AAA+ ATPase" evidence="1">
    <location>
        <begin position="34"/>
        <end position="186"/>
    </location>
</feature>
<evidence type="ECO:0000259" key="1">
    <source>
        <dbReference type="SMART" id="SM00382"/>
    </source>
</evidence>
<dbReference type="InterPro" id="IPR059106">
    <property type="entry name" value="WHD_MalT"/>
</dbReference>
<dbReference type="SUPFAM" id="SSF52540">
    <property type="entry name" value="P-loop containing nucleoside triphosphate hydrolases"/>
    <property type="match status" value="1"/>
</dbReference>
<dbReference type="InterPro" id="IPR003593">
    <property type="entry name" value="AAA+_ATPase"/>
</dbReference>
<dbReference type="AlphaFoldDB" id="A0A6J4HJK3"/>
<dbReference type="Gene3D" id="3.40.50.300">
    <property type="entry name" value="P-loop containing nucleotide triphosphate hydrolases"/>
    <property type="match status" value="1"/>
</dbReference>
<reference evidence="2" key="1">
    <citation type="submission" date="2020-02" db="EMBL/GenBank/DDBJ databases">
        <authorList>
            <person name="Meier V. D."/>
        </authorList>
    </citation>
    <scope>NUCLEOTIDE SEQUENCE</scope>
    <source>
        <strain evidence="2">AVDCRST_MAG93</strain>
    </source>
</reference>
<organism evidence="2">
    <name type="scientific">uncultured Chloroflexia bacterium</name>
    <dbReference type="NCBI Taxonomy" id="1672391"/>
    <lineage>
        <taxon>Bacteria</taxon>
        <taxon>Bacillati</taxon>
        <taxon>Chloroflexota</taxon>
        <taxon>Chloroflexia</taxon>
        <taxon>environmental samples</taxon>
    </lineage>
</organism>
<proteinExistence type="predicted"/>
<protein>
    <submittedName>
        <fullName evidence="2">Transcriptional activator of maltose regulon, MalT</fullName>
    </submittedName>
</protein>
<feature type="non-terminal residue" evidence="2">
    <location>
        <position position="389"/>
    </location>
</feature>
<dbReference type="SMART" id="SM00382">
    <property type="entry name" value="AAA"/>
    <property type="match status" value="1"/>
</dbReference>
<dbReference type="Pfam" id="PF25873">
    <property type="entry name" value="WHD_MalT"/>
    <property type="match status" value="1"/>
</dbReference>
<evidence type="ECO:0000313" key="2">
    <source>
        <dbReference type="EMBL" id="CAA9224317.1"/>
    </source>
</evidence>
<sequence length="389" mass="43522">MALTLLSTKFHTPAPTTHVVARPHLHAMLERGLSAKLILVSAPAGAGKSTMLATWLKQQSRPAAWLSLEPGDNDLGRFLLYIVSALQQLEPGVGAGLPELLQQQSLVNAEPLLIRLTNDLAQLDDNLILVLDDYHTVSDDKIHDAVEFLLDHLPPQLCLVIATRTDPPLALSRLRVRNQLLELRRTDLRFDISETARFLNDRLGLELSPTAITRLEARTEGWIAALQLAALSLTGRPDKEAFVEAFAGSHRFLVDYLVDEVLSRQPPQMQGFLQRTAILERFTAPLCEAVTGQPTSADLLGRLEAANLFLIPLDDERKWYRFHHLFAEFLQHRLGEVEAERMPELHRRASAWFEKEGWTDEAIRHAFLAADDKLAARLVDDAAAELALH</sequence>
<name>A0A6J4HJK3_9CHLR</name>
<dbReference type="EMBL" id="CADCTR010000191">
    <property type="protein sequence ID" value="CAA9224317.1"/>
    <property type="molecule type" value="Genomic_DNA"/>
</dbReference>
<dbReference type="Pfam" id="PF13191">
    <property type="entry name" value="AAA_16"/>
    <property type="match status" value="1"/>
</dbReference>
<accession>A0A6J4HJK3</accession>
<dbReference type="InterPro" id="IPR041664">
    <property type="entry name" value="AAA_16"/>
</dbReference>